<sequence>MQIVATHADDNWAPTMLLQLGAPARSFDLYEHGHSGLSDAYLNWLWQPEPWSRKARRDPAFQGFAQRLGMLAYWKQYGWPDLCKPTPAPGAQAFVCS</sequence>
<name>A0AB74UNP4_9GAMM</name>
<accession>A0AB74UNP4</accession>
<proteinExistence type="predicted"/>
<evidence type="ECO:0000313" key="1">
    <source>
        <dbReference type="EMBL" id="XIA17980.1"/>
    </source>
</evidence>
<organism evidence="1">
    <name type="scientific">Rhodanobacter sp. FW102-FHT14D07</name>
    <dbReference type="NCBI Taxonomy" id="3351462"/>
    <lineage>
        <taxon>Bacteria</taxon>
        <taxon>Pseudomonadati</taxon>
        <taxon>Pseudomonadota</taxon>
        <taxon>Gammaproteobacteria</taxon>
        <taxon>Lysobacterales</taxon>
        <taxon>Rhodanobacteraceae</taxon>
        <taxon>Rhodanobacter</taxon>
    </lineage>
</organism>
<protein>
    <submittedName>
        <fullName evidence="1">Uncharacterized protein</fullName>
    </submittedName>
</protein>
<dbReference type="RefSeq" id="WP_395120902.1">
    <property type="nucleotide sequence ID" value="NZ_CP170721.1"/>
</dbReference>
<gene>
    <name evidence="1" type="ORF">ACFYG5_15640</name>
</gene>
<dbReference type="AlphaFoldDB" id="A0AB74UNP4"/>
<reference evidence="1" key="1">
    <citation type="submission" date="2024-10" db="EMBL/GenBank/DDBJ databases">
        <authorList>
            <person name="Lesea H.P."/>
            <person name="Kuehl J.V."/>
            <person name="Chandonia J.-M."/>
        </authorList>
    </citation>
    <scope>NUCLEOTIDE SEQUENCE</scope>
    <source>
        <strain evidence="1">FW102-FHT14D07</strain>
    </source>
</reference>
<dbReference type="EMBL" id="CP170721">
    <property type="protein sequence ID" value="XIA17980.1"/>
    <property type="molecule type" value="Genomic_DNA"/>
</dbReference>